<dbReference type="AlphaFoldDB" id="A0A8X7W550"/>
<comment type="caution">
    <text evidence="3">The sequence shown here is derived from an EMBL/GenBank/DDBJ whole genome shotgun (WGS) entry which is preliminary data.</text>
</comment>
<dbReference type="EMBL" id="JAAMPC010000003">
    <property type="protein sequence ID" value="KAG2322288.1"/>
    <property type="molecule type" value="Genomic_DNA"/>
</dbReference>
<evidence type="ECO:0000259" key="1">
    <source>
        <dbReference type="Pfam" id="PF14111"/>
    </source>
</evidence>
<dbReference type="Pfam" id="PF14111">
    <property type="entry name" value="DUF4283"/>
    <property type="match status" value="1"/>
</dbReference>
<feature type="domain" description="Zinc knuckle CX2CX4HX4C" evidence="2">
    <location>
        <begin position="163"/>
        <end position="208"/>
    </location>
</feature>
<dbReference type="PANTHER" id="PTHR31286:SF178">
    <property type="entry name" value="DUF4283 DOMAIN-CONTAINING PROTEIN"/>
    <property type="match status" value="1"/>
</dbReference>
<reference evidence="3 4" key="1">
    <citation type="submission" date="2020-02" db="EMBL/GenBank/DDBJ databases">
        <authorList>
            <person name="Ma Q."/>
            <person name="Huang Y."/>
            <person name="Song X."/>
            <person name="Pei D."/>
        </authorList>
    </citation>
    <scope>NUCLEOTIDE SEQUENCE [LARGE SCALE GENOMIC DNA]</scope>
    <source>
        <strain evidence="3">Sxm20200214</strain>
        <tissue evidence="3">Leaf</tissue>
    </source>
</reference>
<keyword evidence="4" id="KW-1185">Reference proteome</keyword>
<protein>
    <recommendedName>
        <fullName evidence="5">DUF4283 domain-containing protein</fullName>
    </recommendedName>
</protein>
<accession>A0A8X7W550</accession>
<dbReference type="InterPro" id="IPR025558">
    <property type="entry name" value="DUF4283"/>
</dbReference>
<dbReference type="InterPro" id="IPR025836">
    <property type="entry name" value="Zn_knuckle_CX2CX4HX4C"/>
</dbReference>
<evidence type="ECO:0008006" key="5">
    <source>
        <dbReference type="Google" id="ProtNLM"/>
    </source>
</evidence>
<gene>
    <name evidence="3" type="ORF">Bca52824_015501</name>
</gene>
<organism evidence="3 4">
    <name type="scientific">Brassica carinata</name>
    <name type="common">Ethiopian mustard</name>
    <name type="synonym">Abyssinian cabbage</name>
    <dbReference type="NCBI Taxonomy" id="52824"/>
    <lineage>
        <taxon>Eukaryota</taxon>
        <taxon>Viridiplantae</taxon>
        <taxon>Streptophyta</taxon>
        <taxon>Embryophyta</taxon>
        <taxon>Tracheophyta</taxon>
        <taxon>Spermatophyta</taxon>
        <taxon>Magnoliopsida</taxon>
        <taxon>eudicotyledons</taxon>
        <taxon>Gunneridae</taxon>
        <taxon>Pentapetalae</taxon>
        <taxon>rosids</taxon>
        <taxon>malvids</taxon>
        <taxon>Brassicales</taxon>
        <taxon>Brassicaceae</taxon>
        <taxon>Brassiceae</taxon>
        <taxon>Brassica</taxon>
    </lineage>
</organism>
<feature type="domain" description="DUF4283" evidence="1">
    <location>
        <begin position="27"/>
        <end position="99"/>
    </location>
</feature>
<dbReference type="Proteomes" id="UP000886595">
    <property type="component" value="Unassembled WGS sequence"/>
</dbReference>
<proteinExistence type="predicted"/>
<evidence type="ECO:0000313" key="3">
    <source>
        <dbReference type="EMBL" id="KAG2322288.1"/>
    </source>
</evidence>
<name>A0A8X7W550_BRACI</name>
<dbReference type="InterPro" id="IPR040256">
    <property type="entry name" value="At4g02000-like"/>
</dbReference>
<dbReference type="OrthoDB" id="1106899at2759"/>
<evidence type="ECO:0000259" key="2">
    <source>
        <dbReference type="Pfam" id="PF14392"/>
    </source>
</evidence>
<dbReference type="Pfam" id="PF14392">
    <property type="entry name" value="zf-CCHC_4"/>
    <property type="match status" value="1"/>
</dbReference>
<evidence type="ECO:0000313" key="4">
    <source>
        <dbReference type="Proteomes" id="UP000886595"/>
    </source>
</evidence>
<sequence length="249" mass="28958">MTLEEEDTPFDLPNLPQFSSCKSNAISLIGRILNPDCQKVSNLLRDMPRKWQKYDRVRGVALSSERFQFIFKYEHDLEEVYNKGVHTLNDWALAIERWIEKPPPDYLDYVDIWVRLRNIPINHYTEASISAFGDLVGQVVEVAFDPSKPHSNDFERVKIRLHVSRPLSKFKVINLPEGGQATILYEYERIHKRCFHSQRLTHEQTTCPFKLRSLQSQPEQSNFSRNVPAAAKEKGLLESDPLYGVLEDN</sequence>
<dbReference type="PANTHER" id="PTHR31286">
    <property type="entry name" value="GLYCINE-RICH CELL WALL STRUCTURAL PROTEIN 1.8-LIKE"/>
    <property type="match status" value="1"/>
</dbReference>